<evidence type="ECO:0000256" key="1">
    <source>
        <dbReference type="SAM" id="MobiDB-lite"/>
    </source>
</evidence>
<dbReference type="Pfam" id="PF26635">
    <property type="entry name" value="DUF8208"/>
    <property type="match status" value="1"/>
</dbReference>
<dbReference type="EMBL" id="CP002400">
    <property type="protein sequence ID" value="ADU27965.1"/>
    <property type="molecule type" value="Genomic_DNA"/>
</dbReference>
<dbReference type="Proteomes" id="UP000001551">
    <property type="component" value="Chromosome"/>
</dbReference>
<dbReference type="InterPro" id="IPR058521">
    <property type="entry name" value="DUF8208"/>
</dbReference>
<dbReference type="AlphaFoldDB" id="E6U5U8"/>
<dbReference type="NCBIfam" id="NF045890">
    <property type="entry name" value="conj_pls20_p028"/>
    <property type="match status" value="1"/>
</dbReference>
<keyword evidence="2" id="KW-1133">Transmembrane helix</keyword>
<dbReference type="InterPro" id="IPR058066">
    <property type="entry name" value="pXO2-14_N"/>
</dbReference>
<evidence type="ECO:0000256" key="2">
    <source>
        <dbReference type="SAM" id="Phobius"/>
    </source>
</evidence>
<dbReference type="RefSeq" id="WP_013486308.1">
    <property type="nucleotide sequence ID" value="NC_014828.1"/>
</dbReference>
<organism evidence="4 5">
    <name type="scientific">Ethanoligenens harbinense (strain DSM 18485 / JCM 12961 / CGMCC 1.5033 / YUAN-3)</name>
    <dbReference type="NCBI Taxonomy" id="663278"/>
    <lineage>
        <taxon>Bacteria</taxon>
        <taxon>Bacillati</taxon>
        <taxon>Bacillota</taxon>
        <taxon>Clostridia</taxon>
        <taxon>Eubacteriales</taxon>
        <taxon>Oscillospiraceae</taxon>
        <taxon>Ethanoligenens</taxon>
    </lineage>
</organism>
<feature type="region of interest" description="Disordered" evidence="1">
    <location>
        <begin position="443"/>
        <end position="635"/>
    </location>
</feature>
<accession>E6U5U8</accession>
<evidence type="ECO:0000313" key="5">
    <source>
        <dbReference type="Proteomes" id="UP000001551"/>
    </source>
</evidence>
<keyword evidence="2" id="KW-0472">Membrane</keyword>
<feature type="transmembrane region" description="Helical" evidence="2">
    <location>
        <begin position="72"/>
        <end position="91"/>
    </location>
</feature>
<feature type="transmembrane region" description="Helical" evidence="2">
    <location>
        <begin position="27"/>
        <end position="51"/>
    </location>
</feature>
<dbReference type="HOGENOM" id="CLU_430697_0_0_9"/>
<dbReference type="KEGG" id="eha:Ethha_2471"/>
<evidence type="ECO:0000259" key="3">
    <source>
        <dbReference type="Pfam" id="PF26635"/>
    </source>
</evidence>
<dbReference type="eggNOG" id="COG3266">
    <property type="taxonomic scope" value="Bacteria"/>
</dbReference>
<feature type="compositionally biased region" description="Low complexity" evidence="1">
    <location>
        <begin position="513"/>
        <end position="523"/>
    </location>
</feature>
<reference evidence="4 5" key="1">
    <citation type="submission" date="2010-12" db="EMBL/GenBank/DDBJ databases">
        <title>Complete sequence of Ethanoligenens harbinense YUAN-3.</title>
        <authorList>
            <person name="Lucas S."/>
            <person name="Copeland A."/>
            <person name="Lapidus A."/>
            <person name="Cheng J.-F."/>
            <person name="Bruce D."/>
            <person name="Goodwin L."/>
            <person name="Pitluck S."/>
            <person name="Chertkov O."/>
            <person name="Misra M."/>
            <person name="Detter J.C."/>
            <person name="Han C."/>
            <person name="Tapia R."/>
            <person name="Land M."/>
            <person name="Hauser L."/>
            <person name="Jeffries C."/>
            <person name="Kyrpides N."/>
            <person name="Ivanova N."/>
            <person name="Mikhailova N."/>
            <person name="Wang A."/>
            <person name="Mouttaki H."/>
            <person name="He Z."/>
            <person name="Zhou J."/>
            <person name="Hemme C.L."/>
            <person name="Woyke T."/>
        </authorList>
    </citation>
    <scope>NUCLEOTIDE SEQUENCE [LARGE SCALE GENOMIC DNA]</scope>
    <source>
        <strain evidence="5">DSM 18485 / JCM 12961 / CGMCC 1.5033 / YUAN-3</strain>
    </source>
</reference>
<name>E6U5U8_ETHHY</name>
<keyword evidence="2" id="KW-0812">Transmembrane</keyword>
<feature type="transmembrane region" description="Helical" evidence="2">
    <location>
        <begin position="97"/>
        <end position="115"/>
    </location>
</feature>
<proteinExistence type="predicted"/>
<feature type="domain" description="DUF8208" evidence="3">
    <location>
        <begin position="22"/>
        <end position="356"/>
    </location>
</feature>
<evidence type="ECO:0000313" key="4">
    <source>
        <dbReference type="EMBL" id="ADU27965.1"/>
    </source>
</evidence>
<dbReference type="STRING" id="663278.Ethha_2471"/>
<feature type="transmembrane region" description="Helical" evidence="2">
    <location>
        <begin position="228"/>
        <end position="246"/>
    </location>
</feature>
<gene>
    <name evidence="4" type="ordered locus">Ethha_2471</name>
</gene>
<protein>
    <recommendedName>
        <fullName evidence="3">DUF8208 domain-containing protein</fullName>
    </recommendedName>
</protein>
<sequence>MQEVYKGLSFLHGHINVATPGMDILRWLGYIILCALANVLDALGKAVNTVLGTNLVANIPIINTFTTQMSSVGWSVLSVSLIAVGLYFIVWGKNNHTFQHLLFAVLLMMAIPFIFTQLDSLQTAGINDLSGQLSTNGNVGETMLKGYIIDINQSGTAKSIQYLSNDKSGISPYGMDINTRLPTGDPWNYKVDYTLGNDQSGYKMMGEPLGEGFFGLGADRVYAYDYSFLLPAVSLTIMIVAMALSGFKIGKVIFDILFHKVIAGVVFASDINEGTRTKKYLNNLIGLYIMMILTMVVFKIFIDASQWINANVADVLPRILLLGGCAWGCIEGPDIVMRLLGVDVGMQNAAQTAIAGMMGINAATGMVKGAGHMVGGAVNAVAGAAGGISALPGIKDAFAAGRTAKAGGDFANAADFNNSLAKGGKGFFGAQNGVSNAAKTLGFMTGKKPKTPDAKDGAKSTSSASSPSAEETTSSTGTPPNSSTAEETPLSQAFEAAAEDNTPPPNSDPSEEPPSSSGSGPSEDVPPPPPSSSGTSGATPPPPSGSGTSGATSPPPSGSGASGATPPPSGSGASRAAPPPSGSRDSGATPPSGSGESKTAPPPTGDILHGWQQATDAVEKQKPKRTFWPKKDERQ</sequence>
<feature type="compositionally biased region" description="Low complexity" evidence="1">
    <location>
        <begin position="460"/>
        <end position="485"/>
    </location>
</feature>
<feature type="transmembrane region" description="Helical" evidence="2">
    <location>
        <begin position="280"/>
        <end position="302"/>
    </location>
</feature>
<feature type="compositionally biased region" description="Low complexity" evidence="1">
    <location>
        <begin position="545"/>
        <end position="588"/>
    </location>
</feature>
<keyword evidence="5" id="KW-1185">Reference proteome</keyword>